<feature type="transmembrane region" description="Helical" evidence="10">
    <location>
        <begin position="28"/>
        <end position="45"/>
    </location>
</feature>
<evidence type="ECO:0000256" key="10">
    <source>
        <dbReference type="SAM" id="Phobius"/>
    </source>
</evidence>
<dbReference type="GO" id="GO:0016255">
    <property type="term" value="P:attachment of GPI anchor to protein"/>
    <property type="evidence" value="ECO:0007669"/>
    <property type="project" value="InterPro"/>
</dbReference>
<keyword evidence="12" id="KW-1185">Reference proteome</keyword>
<keyword evidence="8 10" id="KW-0472">Membrane</keyword>
<evidence type="ECO:0000256" key="6">
    <source>
        <dbReference type="ARBA" id="ARBA00022824"/>
    </source>
</evidence>
<dbReference type="GO" id="GO:0006506">
    <property type="term" value="P:GPI anchor biosynthetic process"/>
    <property type="evidence" value="ECO:0007669"/>
    <property type="project" value="UniProtKB-KW"/>
</dbReference>
<comment type="pathway">
    <text evidence="2">Glycolipid biosynthesis; glycosylphosphatidylinositol-anchor biosynthesis.</text>
</comment>
<keyword evidence="6" id="KW-0256">Endoplasmic reticulum</keyword>
<evidence type="ECO:0000256" key="4">
    <source>
        <dbReference type="ARBA" id="ARBA00022502"/>
    </source>
</evidence>
<dbReference type="PANTHER" id="PTHR21072">
    <property type="entry name" value="GPI TRANSAMIDASE COMPONENT PIG-S"/>
    <property type="match status" value="1"/>
</dbReference>
<reference evidence="11" key="1">
    <citation type="submission" date="2020-11" db="EMBL/GenBank/DDBJ databases">
        <authorList>
            <consortium name="DOE Joint Genome Institute"/>
            <person name="Ahrendt S."/>
            <person name="Riley R."/>
            <person name="Andreopoulos W."/>
            <person name="Labutti K."/>
            <person name="Pangilinan J."/>
            <person name="Ruiz-Duenas F.J."/>
            <person name="Barrasa J.M."/>
            <person name="Sanchez-Garcia M."/>
            <person name="Camarero S."/>
            <person name="Miyauchi S."/>
            <person name="Serrano A."/>
            <person name="Linde D."/>
            <person name="Babiker R."/>
            <person name="Drula E."/>
            <person name="Ayuso-Fernandez I."/>
            <person name="Pacheco R."/>
            <person name="Padilla G."/>
            <person name="Ferreira P."/>
            <person name="Barriuso J."/>
            <person name="Kellner H."/>
            <person name="Castanera R."/>
            <person name="Alfaro M."/>
            <person name="Ramirez L."/>
            <person name="Pisabarro A.G."/>
            <person name="Kuo A."/>
            <person name="Tritt A."/>
            <person name="Lipzen A."/>
            <person name="He G."/>
            <person name="Yan M."/>
            <person name="Ng V."/>
            <person name="Cullen D."/>
            <person name="Martin F."/>
            <person name="Rosso M.-N."/>
            <person name="Henrissat B."/>
            <person name="Hibbett D."/>
            <person name="Martinez A.T."/>
            <person name="Grigoriev I.V."/>
        </authorList>
    </citation>
    <scope>NUCLEOTIDE SEQUENCE</scope>
    <source>
        <strain evidence="11">CBS 506.95</strain>
    </source>
</reference>
<sequence>MDSSPQPPPTSPRDPSKLFHQKDSLRRSIVAVYWTVIVLSIPLWWTTTSIQRLSLPFNGVREQAYRTLELPISICLDTTDSTFRKEVADLLARKVAENSSRWAGTAPSVKSITECAGTNDFYTIKNHNSSPYIDGRQLYFPLEEPNASSQLVDALASLLVPYTTSADPDRRVAQYSSRYRLAFSLLNEDATTGDGVMRWKVQEGLRAHIKPILKRLHALHNFTIESQVQFHAPLAFSPRQIEEVYAISPEDLTVFINSAEWTLSSSSSNDPVLHLVLFIPSSTRRPLHILTKDESISPSNAFIRPQWGGIIIHTPTSLTSTNELPSKDLDIIFATFASQLLGLLGVPQLPSTVQRAPSDLKASFSDWQLDALLRRRTLENAAGSQDTLLSIVKLVNQLEGMPVHEDVRDDVENALSFLTKMYDTSHSSLRQTFEFSARSFNLASRAFSNPGLLALLYFPTEHKYAVYTPLFATSGLPLFFAALREVKRWKESRLAKHKKA</sequence>
<evidence type="ECO:0000256" key="7">
    <source>
        <dbReference type="ARBA" id="ARBA00022989"/>
    </source>
</evidence>
<comment type="subcellular location">
    <subcellularLocation>
        <location evidence="1">Endoplasmic reticulum membrane</location>
        <topology evidence="1">Multi-pass membrane protein</topology>
    </subcellularLocation>
</comment>
<keyword evidence="4" id="KW-0337">GPI-anchor biosynthesis</keyword>
<keyword evidence="9" id="KW-0325">Glycoprotein</keyword>
<organism evidence="11 12">
    <name type="scientific">Crepidotus variabilis</name>
    <dbReference type="NCBI Taxonomy" id="179855"/>
    <lineage>
        <taxon>Eukaryota</taxon>
        <taxon>Fungi</taxon>
        <taxon>Dikarya</taxon>
        <taxon>Basidiomycota</taxon>
        <taxon>Agaricomycotina</taxon>
        <taxon>Agaricomycetes</taxon>
        <taxon>Agaricomycetidae</taxon>
        <taxon>Agaricales</taxon>
        <taxon>Agaricineae</taxon>
        <taxon>Crepidotaceae</taxon>
        <taxon>Crepidotus</taxon>
    </lineage>
</organism>
<dbReference type="Pfam" id="PF10510">
    <property type="entry name" value="PIG-S"/>
    <property type="match status" value="2"/>
</dbReference>
<dbReference type="EMBL" id="MU157841">
    <property type="protein sequence ID" value="KAF9530240.1"/>
    <property type="molecule type" value="Genomic_DNA"/>
</dbReference>
<dbReference type="Proteomes" id="UP000807306">
    <property type="component" value="Unassembled WGS sequence"/>
</dbReference>
<feature type="transmembrane region" description="Helical" evidence="10">
    <location>
        <begin position="464"/>
        <end position="483"/>
    </location>
</feature>
<evidence type="ECO:0000256" key="5">
    <source>
        <dbReference type="ARBA" id="ARBA00022692"/>
    </source>
</evidence>
<comment type="caution">
    <text evidence="11">The sequence shown here is derived from an EMBL/GenBank/DDBJ whole genome shotgun (WGS) entry which is preliminary data.</text>
</comment>
<accession>A0A9P6JS70</accession>
<keyword evidence="7 10" id="KW-1133">Transmembrane helix</keyword>
<evidence type="ECO:0000313" key="12">
    <source>
        <dbReference type="Proteomes" id="UP000807306"/>
    </source>
</evidence>
<evidence type="ECO:0000256" key="1">
    <source>
        <dbReference type="ARBA" id="ARBA00004477"/>
    </source>
</evidence>
<evidence type="ECO:0000256" key="9">
    <source>
        <dbReference type="ARBA" id="ARBA00023180"/>
    </source>
</evidence>
<dbReference type="AlphaFoldDB" id="A0A9P6JS70"/>
<evidence type="ECO:0000256" key="8">
    <source>
        <dbReference type="ARBA" id="ARBA00023136"/>
    </source>
</evidence>
<name>A0A9P6JS70_9AGAR</name>
<dbReference type="GO" id="GO:0042765">
    <property type="term" value="C:GPI-anchor transamidase complex"/>
    <property type="evidence" value="ECO:0007669"/>
    <property type="project" value="InterPro"/>
</dbReference>
<dbReference type="InterPro" id="IPR019540">
    <property type="entry name" value="PtdIno-glycan_biosynth_class_S"/>
</dbReference>
<dbReference type="OrthoDB" id="28748at2759"/>
<evidence type="ECO:0000313" key="11">
    <source>
        <dbReference type="EMBL" id="KAF9530240.1"/>
    </source>
</evidence>
<dbReference type="PANTHER" id="PTHR21072:SF13">
    <property type="entry name" value="GPI TRANSAMIDASE COMPONENT PIG-S"/>
    <property type="match status" value="1"/>
</dbReference>
<evidence type="ECO:0000256" key="2">
    <source>
        <dbReference type="ARBA" id="ARBA00004687"/>
    </source>
</evidence>
<keyword evidence="5 10" id="KW-0812">Transmembrane</keyword>
<comment type="similarity">
    <text evidence="3">Belongs to the PIGS family.</text>
</comment>
<proteinExistence type="inferred from homology"/>
<gene>
    <name evidence="11" type="ORF">CPB83DRAFT_851231</name>
</gene>
<evidence type="ECO:0000256" key="3">
    <source>
        <dbReference type="ARBA" id="ARBA00005316"/>
    </source>
</evidence>
<protein>
    <submittedName>
        <fullName evidence="11">Phosphatidylinositol-glycan biosynthesis class S protein-domain-containing protein</fullName>
    </submittedName>
</protein>